<name>A0A9D4C619_DREPO</name>
<dbReference type="InterPro" id="IPR028150">
    <property type="entry name" value="Lustrin_cystein"/>
</dbReference>
<keyword evidence="1" id="KW-0732">Signal</keyword>
<feature type="chain" id="PRO_5038603058" evidence="1">
    <location>
        <begin position="18"/>
        <end position="107"/>
    </location>
</feature>
<accession>A0A9D4C619</accession>
<dbReference type="Proteomes" id="UP000828390">
    <property type="component" value="Unassembled WGS sequence"/>
</dbReference>
<proteinExistence type="predicted"/>
<comment type="caution">
    <text evidence="2">The sequence shown here is derived from an EMBL/GenBank/DDBJ whole genome shotgun (WGS) entry which is preliminary data.</text>
</comment>
<evidence type="ECO:0000313" key="2">
    <source>
        <dbReference type="EMBL" id="KAH3717751.1"/>
    </source>
</evidence>
<evidence type="ECO:0000313" key="3">
    <source>
        <dbReference type="Proteomes" id="UP000828390"/>
    </source>
</evidence>
<evidence type="ECO:0000256" key="1">
    <source>
        <dbReference type="SAM" id="SignalP"/>
    </source>
</evidence>
<dbReference type="EMBL" id="JAIWYP010000013">
    <property type="protein sequence ID" value="KAH3717751.1"/>
    <property type="molecule type" value="Genomic_DNA"/>
</dbReference>
<gene>
    <name evidence="2" type="ORF">DPMN_060547</name>
</gene>
<reference evidence="2" key="2">
    <citation type="submission" date="2020-11" db="EMBL/GenBank/DDBJ databases">
        <authorList>
            <person name="McCartney M.A."/>
            <person name="Auch B."/>
            <person name="Kono T."/>
            <person name="Mallez S."/>
            <person name="Becker A."/>
            <person name="Gohl D.M."/>
            <person name="Silverstein K.A.T."/>
            <person name="Koren S."/>
            <person name="Bechman K.B."/>
            <person name="Herman A."/>
            <person name="Abrahante J.E."/>
            <person name="Garbe J."/>
        </authorList>
    </citation>
    <scope>NUCLEOTIDE SEQUENCE</scope>
    <source>
        <strain evidence="2">Duluth1</strain>
        <tissue evidence="2">Whole animal</tissue>
    </source>
</reference>
<protein>
    <submittedName>
        <fullName evidence="2">Uncharacterized protein</fullName>
    </submittedName>
</protein>
<reference evidence="2" key="1">
    <citation type="journal article" date="2019" name="bioRxiv">
        <title>The Genome of the Zebra Mussel, Dreissena polymorpha: A Resource for Invasive Species Research.</title>
        <authorList>
            <person name="McCartney M.A."/>
            <person name="Auch B."/>
            <person name="Kono T."/>
            <person name="Mallez S."/>
            <person name="Zhang Y."/>
            <person name="Obille A."/>
            <person name="Becker A."/>
            <person name="Abrahante J.E."/>
            <person name="Garbe J."/>
            <person name="Badalamenti J.P."/>
            <person name="Herman A."/>
            <person name="Mangelson H."/>
            <person name="Liachko I."/>
            <person name="Sullivan S."/>
            <person name="Sone E.D."/>
            <person name="Koren S."/>
            <person name="Silverstein K.A.T."/>
            <person name="Beckman K.B."/>
            <person name="Gohl D.M."/>
        </authorList>
    </citation>
    <scope>NUCLEOTIDE SEQUENCE</scope>
    <source>
        <strain evidence="2">Duluth1</strain>
        <tissue evidence="2">Whole animal</tissue>
    </source>
</reference>
<dbReference type="AlphaFoldDB" id="A0A9D4C619"/>
<dbReference type="Pfam" id="PF14625">
    <property type="entry name" value="Lustrin_cystein"/>
    <property type="match status" value="2"/>
</dbReference>
<dbReference type="InterPro" id="IPR006150">
    <property type="entry name" value="Cys_repeat_1"/>
</dbReference>
<sequence>MWSVFLIVAATTYTGSCQCPVGAPLKMCDVGERPCPIGYYCHDLHINIIGYCCRQVCWHGAPITDDNGQVIECGKGRKGICPDTATCTRSGPYGARSVCCHIRMTIG</sequence>
<dbReference type="SMART" id="SM00289">
    <property type="entry name" value="WR1"/>
    <property type="match status" value="2"/>
</dbReference>
<feature type="signal peptide" evidence="1">
    <location>
        <begin position="1"/>
        <end position="17"/>
    </location>
</feature>
<organism evidence="2 3">
    <name type="scientific">Dreissena polymorpha</name>
    <name type="common">Zebra mussel</name>
    <name type="synonym">Mytilus polymorpha</name>
    <dbReference type="NCBI Taxonomy" id="45954"/>
    <lineage>
        <taxon>Eukaryota</taxon>
        <taxon>Metazoa</taxon>
        <taxon>Spiralia</taxon>
        <taxon>Lophotrochozoa</taxon>
        <taxon>Mollusca</taxon>
        <taxon>Bivalvia</taxon>
        <taxon>Autobranchia</taxon>
        <taxon>Heteroconchia</taxon>
        <taxon>Euheterodonta</taxon>
        <taxon>Imparidentia</taxon>
        <taxon>Neoheterodontei</taxon>
        <taxon>Myida</taxon>
        <taxon>Dreissenoidea</taxon>
        <taxon>Dreissenidae</taxon>
        <taxon>Dreissena</taxon>
    </lineage>
</organism>
<keyword evidence="3" id="KW-1185">Reference proteome</keyword>